<keyword evidence="3" id="KW-1185">Reference proteome</keyword>
<dbReference type="NCBIfam" id="NF033580">
    <property type="entry name" value="transpos_IS5_3"/>
    <property type="match status" value="1"/>
</dbReference>
<evidence type="ECO:0000259" key="1">
    <source>
        <dbReference type="Pfam" id="PF01609"/>
    </source>
</evidence>
<dbReference type="PANTHER" id="PTHR30007">
    <property type="entry name" value="PHP DOMAIN PROTEIN"/>
    <property type="match status" value="1"/>
</dbReference>
<accession>A0ABX3DQJ5</accession>
<organism evidence="2 3">
    <name type="scientific">Amycolatopsis regifaucium</name>
    <dbReference type="NCBI Taxonomy" id="546365"/>
    <lineage>
        <taxon>Bacteria</taxon>
        <taxon>Bacillati</taxon>
        <taxon>Actinomycetota</taxon>
        <taxon>Actinomycetes</taxon>
        <taxon>Pseudonocardiales</taxon>
        <taxon>Pseudonocardiaceae</taxon>
        <taxon>Amycolatopsis</taxon>
    </lineage>
</organism>
<sequence>MEALARDGEGLGRSRGGLSTKIHLAVEGRGLPVRIVLTPGQAGDNPQLLPLLDGISVARIGPGRPRCRPETVIADKAYSHPSTREAMRDRRIRFVSPERDDQVARRAAKGSRGGRPPVFDAEVYKQRNVVERCFNRLKQFRDLATRYAKRAAYYQAELTIAAIILWLR</sequence>
<comment type="caution">
    <text evidence="2">The sequence shown here is derived from an EMBL/GenBank/DDBJ whole genome shotgun (WGS) entry which is preliminary data.</text>
</comment>
<name>A0ABX3DQJ5_9PSEU</name>
<feature type="domain" description="Transposase IS4-like" evidence="1">
    <location>
        <begin position="12"/>
        <end position="165"/>
    </location>
</feature>
<dbReference type="EMBL" id="LOBU02000015">
    <property type="protein sequence ID" value="OKA06548.1"/>
    <property type="molecule type" value="Genomic_DNA"/>
</dbReference>
<evidence type="ECO:0000313" key="2">
    <source>
        <dbReference type="EMBL" id="OKA06548.1"/>
    </source>
</evidence>
<proteinExistence type="predicted"/>
<protein>
    <submittedName>
        <fullName evidence="2">IS5 family transposase</fullName>
    </submittedName>
</protein>
<reference evidence="2" key="1">
    <citation type="submission" date="2016-11" db="EMBL/GenBank/DDBJ databases">
        <title>Genome sequencing of Amycolatopsis regifaucium.</title>
        <authorList>
            <person name="Mayilraj S."/>
            <person name="Kaur N."/>
        </authorList>
    </citation>
    <scope>NUCLEOTIDE SEQUENCE [LARGE SCALE GENOMIC DNA]</scope>
    <source>
        <strain evidence="2">GY080</strain>
    </source>
</reference>
<dbReference type="Pfam" id="PF01609">
    <property type="entry name" value="DDE_Tnp_1"/>
    <property type="match status" value="1"/>
</dbReference>
<gene>
    <name evidence="2" type="ORF">ATP06_0225245</name>
</gene>
<dbReference type="Proteomes" id="UP000186883">
    <property type="component" value="Unassembled WGS sequence"/>
</dbReference>
<dbReference type="PANTHER" id="PTHR30007:SF1">
    <property type="entry name" value="BLR1914 PROTEIN"/>
    <property type="match status" value="1"/>
</dbReference>
<dbReference type="InterPro" id="IPR002559">
    <property type="entry name" value="Transposase_11"/>
</dbReference>
<evidence type="ECO:0000313" key="3">
    <source>
        <dbReference type="Proteomes" id="UP000186883"/>
    </source>
</evidence>